<proteinExistence type="predicted"/>
<gene>
    <name evidence="2" type="ORF">SRIMR7_21170</name>
</gene>
<name>A0ABY3Z3W6_STRRM</name>
<feature type="region of interest" description="Disordered" evidence="1">
    <location>
        <begin position="58"/>
        <end position="114"/>
    </location>
</feature>
<dbReference type="EMBL" id="CP094298">
    <property type="protein sequence ID" value="UNZ04669.1"/>
    <property type="molecule type" value="Genomic_DNA"/>
</dbReference>
<protein>
    <submittedName>
        <fullName evidence="2">Uncharacterized protein</fullName>
    </submittedName>
</protein>
<feature type="compositionally biased region" description="Gly residues" evidence="1">
    <location>
        <begin position="75"/>
        <end position="84"/>
    </location>
</feature>
<feature type="region of interest" description="Disordered" evidence="1">
    <location>
        <begin position="1"/>
        <end position="40"/>
    </location>
</feature>
<sequence>MRPAVRRGLSVRLSTAPPSGAGPPSCRAAEPEGLGGSASLTAMQPLSDAVRADAAATAAASRVRAGPVRGEAIGRTGGTSGSGGAETAEMNALPNSRRRPEDTRRTHRIRPVFP</sequence>
<feature type="compositionally biased region" description="Basic residues" evidence="1">
    <location>
        <begin position="105"/>
        <end position="114"/>
    </location>
</feature>
<dbReference type="Proteomes" id="UP000829494">
    <property type="component" value="Chromosome"/>
</dbReference>
<accession>A0ABY3Z3W6</accession>
<reference evidence="2 3" key="1">
    <citation type="submission" date="2022-03" db="EMBL/GenBank/DDBJ databases">
        <title>Complete genome of Streptomyces rimosus ssp. rimosus R7 (=ATCC 10970).</title>
        <authorList>
            <person name="Beganovic S."/>
            <person name="Ruckert C."/>
            <person name="Busche T."/>
            <person name="Kalinowski J."/>
            <person name="Wittmann C."/>
        </authorList>
    </citation>
    <scope>NUCLEOTIDE SEQUENCE [LARGE SCALE GENOMIC DNA]</scope>
    <source>
        <strain evidence="2 3">R7</strain>
    </source>
</reference>
<evidence type="ECO:0000313" key="2">
    <source>
        <dbReference type="EMBL" id="UNZ04669.1"/>
    </source>
</evidence>
<evidence type="ECO:0000256" key="1">
    <source>
        <dbReference type="SAM" id="MobiDB-lite"/>
    </source>
</evidence>
<evidence type="ECO:0000313" key="3">
    <source>
        <dbReference type="Proteomes" id="UP000829494"/>
    </source>
</evidence>
<organism evidence="2 3">
    <name type="scientific">Streptomyces rimosus subsp. rimosus</name>
    <dbReference type="NCBI Taxonomy" id="132474"/>
    <lineage>
        <taxon>Bacteria</taxon>
        <taxon>Bacillati</taxon>
        <taxon>Actinomycetota</taxon>
        <taxon>Actinomycetes</taxon>
        <taxon>Kitasatosporales</taxon>
        <taxon>Streptomycetaceae</taxon>
        <taxon>Streptomyces</taxon>
    </lineage>
</organism>
<feature type="compositionally biased region" description="Low complexity" evidence="1">
    <location>
        <begin position="16"/>
        <end position="25"/>
    </location>
</feature>
<keyword evidence="3" id="KW-1185">Reference proteome</keyword>